<dbReference type="NCBIfam" id="NF037970">
    <property type="entry name" value="vanZ_1"/>
    <property type="match status" value="1"/>
</dbReference>
<dbReference type="eggNOG" id="COG5652">
    <property type="taxonomic scope" value="Bacteria"/>
</dbReference>
<dbReference type="HOGENOM" id="CLU_096028_5_0_6"/>
<feature type="domain" description="VanZ-like" evidence="2">
    <location>
        <begin position="39"/>
        <end position="115"/>
    </location>
</feature>
<dbReference type="EMBL" id="CP002738">
    <property type="protein sequence ID" value="AEG01156.1"/>
    <property type="molecule type" value="Genomic_DNA"/>
</dbReference>
<dbReference type="STRING" id="857087.Metme_2774"/>
<dbReference type="PANTHER" id="PTHR28008">
    <property type="entry name" value="DOMAIN PROTEIN, PUTATIVE (AFU_ORTHOLOGUE AFUA_3G10980)-RELATED"/>
    <property type="match status" value="1"/>
</dbReference>
<accession>G0A017</accession>
<dbReference type="OrthoDB" id="8564037at2"/>
<sequence>MLIKKIFDWSALLAYCGWVFWLSSQETLPMPPLFEFQDKLMHFGAYFLMAAFSWRALRHQGHTGNKLALAVWLFCCVYGLSDEWHQSFVPGRTSSGWDWLADSLGAAAAAWLLLTLKQRQQHCKSA</sequence>
<dbReference type="Pfam" id="PF04892">
    <property type="entry name" value="VanZ"/>
    <property type="match status" value="1"/>
</dbReference>
<organism evidence="3 4">
    <name type="scientific">Methylomonas methanica (strain DSM 25384 / MC09)</name>
    <dbReference type="NCBI Taxonomy" id="857087"/>
    <lineage>
        <taxon>Bacteria</taxon>
        <taxon>Pseudomonadati</taxon>
        <taxon>Pseudomonadota</taxon>
        <taxon>Gammaproteobacteria</taxon>
        <taxon>Methylococcales</taxon>
        <taxon>Methylococcaceae</taxon>
        <taxon>Methylomonas</taxon>
    </lineage>
</organism>
<proteinExistence type="predicted"/>
<protein>
    <submittedName>
        <fullName evidence="3">VanZ family protein</fullName>
    </submittedName>
</protein>
<reference key="2">
    <citation type="submission" date="2011-05" db="EMBL/GenBank/DDBJ databases">
        <title>Complete genome sequence of the aerobic marine methanotroph Methylomonas methanica MC09.</title>
        <authorList>
            <person name="Boden R."/>
            <person name="Cunliffe M."/>
            <person name="Scanlan J."/>
            <person name="Moussard H."/>
            <person name="Kits K.D."/>
            <person name="Klotz M."/>
            <person name="Jetten M."/>
            <person name="Vuilleumier S."/>
            <person name="Han J."/>
            <person name="Peters L."/>
            <person name="Mikhailova N."/>
            <person name="Teshima H."/>
            <person name="Tapia R."/>
            <person name="Kyrpides N."/>
            <person name="Ivanova N."/>
            <person name="Pagani I."/>
            <person name="Cheng J.-F."/>
            <person name="Goodwin L."/>
            <person name="Han C."/>
            <person name="Hauser L."/>
            <person name="Land M."/>
            <person name="Lapidus A."/>
            <person name="Lucas S."/>
            <person name="Pitluck S."/>
            <person name="Woyke T."/>
            <person name="Stein L.Y."/>
            <person name="Murrell C."/>
        </authorList>
    </citation>
    <scope>NUCLEOTIDE SEQUENCE</scope>
    <source>
        <strain>MC09</strain>
    </source>
</reference>
<keyword evidence="1" id="KW-0472">Membrane</keyword>
<feature type="transmembrane region" description="Helical" evidence="1">
    <location>
        <begin position="64"/>
        <end position="81"/>
    </location>
</feature>
<dbReference type="RefSeq" id="WP_013819391.1">
    <property type="nucleotide sequence ID" value="NC_015572.1"/>
</dbReference>
<gene>
    <name evidence="3" type="ordered locus">Metme_2774</name>
</gene>
<dbReference type="InterPro" id="IPR006976">
    <property type="entry name" value="VanZ-like"/>
</dbReference>
<evidence type="ECO:0000313" key="4">
    <source>
        <dbReference type="Proteomes" id="UP000008888"/>
    </source>
</evidence>
<evidence type="ECO:0000256" key="1">
    <source>
        <dbReference type="SAM" id="Phobius"/>
    </source>
</evidence>
<evidence type="ECO:0000313" key="3">
    <source>
        <dbReference type="EMBL" id="AEG01156.1"/>
    </source>
</evidence>
<dbReference type="AlphaFoldDB" id="G0A017"/>
<keyword evidence="1" id="KW-1133">Transmembrane helix</keyword>
<feature type="transmembrane region" description="Helical" evidence="1">
    <location>
        <begin position="96"/>
        <end position="116"/>
    </location>
</feature>
<feature type="transmembrane region" description="Helical" evidence="1">
    <location>
        <begin position="40"/>
        <end position="57"/>
    </location>
</feature>
<dbReference type="Proteomes" id="UP000008888">
    <property type="component" value="Chromosome"/>
</dbReference>
<keyword evidence="4" id="KW-1185">Reference proteome</keyword>
<keyword evidence="1" id="KW-0812">Transmembrane</keyword>
<reference evidence="3 4" key="1">
    <citation type="journal article" date="2011" name="J. Bacteriol.">
        <title>Complete Genome Sequence of the Aerobic Marine Methanotroph Methylomonas methanica MC09.</title>
        <authorList>
            <person name="Boden R."/>
            <person name="Cunliffe M."/>
            <person name="Scanlan J."/>
            <person name="Moussard H."/>
            <person name="Kits K.D."/>
            <person name="Klotz M.G."/>
            <person name="Jetten M.S."/>
            <person name="Vuilleumier S."/>
            <person name="Han J."/>
            <person name="Peters L."/>
            <person name="Mikhailova N."/>
            <person name="Teshima H."/>
            <person name="Tapia R."/>
            <person name="Kyrpides N."/>
            <person name="Ivanova N."/>
            <person name="Pagani I."/>
            <person name="Cheng J.F."/>
            <person name="Goodwin L."/>
            <person name="Han C."/>
            <person name="Hauser L."/>
            <person name="Land M.L."/>
            <person name="Lapidus A."/>
            <person name="Lucas S."/>
            <person name="Pitluck S."/>
            <person name="Woyke T."/>
            <person name="Stein L."/>
            <person name="Murrell J.C."/>
        </authorList>
    </citation>
    <scope>NUCLEOTIDE SEQUENCE [LARGE SCALE GENOMIC DNA]</scope>
    <source>
        <strain evidence="3 4">MC09</strain>
    </source>
</reference>
<dbReference type="KEGG" id="mmt:Metme_2774"/>
<name>G0A017_METMM</name>
<dbReference type="PANTHER" id="PTHR28008:SF1">
    <property type="entry name" value="DOMAIN PROTEIN, PUTATIVE (AFU_ORTHOLOGUE AFUA_3G10980)-RELATED"/>
    <property type="match status" value="1"/>
</dbReference>
<evidence type="ECO:0000259" key="2">
    <source>
        <dbReference type="Pfam" id="PF04892"/>
    </source>
</evidence>
<reference evidence="4" key="3">
    <citation type="submission" date="2011-05" db="EMBL/GenBank/DDBJ databases">
        <title>Complete sequence of Methylomonas methanica MC09.</title>
        <authorList>
            <consortium name="US DOE Joint Genome Institute"/>
            <person name="Lucas S."/>
            <person name="Han J."/>
            <person name="Lapidus A."/>
            <person name="Cheng J.-F."/>
            <person name="Goodwin L."/>
            <person name="Pitluck S."/>
            <person name="Peters L."/>
            <person name="Mikhailova N."/>
            <person name="Teshima H."/>
            <person name="Han C."/>
            <person name="Tapia R."/>
            <person name="Land M."/>
            <person name="Hauser L."/>
            <person name="Kyrpides N."/>
            <person name="Ivanova N."/>
            <person name="Pagani I."/>
            <person name="Stein L."/>
            <person name="Woyke T."/>
        </authorList>
    </citation>
    <scope>NUCLEOTIDE SEQUENCE [LARGE SCALE GENOMIC DNA]</scope>
    <source>
        <strain evidence="4">MC09</strain>
    </source>
</reference>